<dbReference type="Proteomes" id="UP000308197">
    <property type="component" value="Unassembled WGS sequence"/>
</dbReference>
<dbReference type="PROSITE" id="PS00463">
    <property type="entry name" value="ZN2_CY6_FUNGAL_1"/>
    <property type="match status" value="2"/>
</dbReference>
<evidence type="ECO:0000313" key="2">
    <source>
        <dbReference type="EMBL" id="TFK90416.1"/>
    </source>
</evidence>
<name>A0A5C3PLI8_9APHY</name>
<feature type="domain" description="Zn(2)-C6 fungal-type" evidence="1">
    <location>
        <begin position="87"/>
        <end position="118"/>
    </location>
</feature>
<sequence>MDDRHENRSLPLAGNLPLLFPAMLKKHQRTTPACIRCHRRRAKCVDVPGMSSCLRCFNDETVCERPDGLRSTSDKLRRPPAPRPKKCCSACTRSKTRCSRDPSAPCPRCIEKGLSCSFISGEKSPNVTSTQQPCICTASSHTPDEHPSCKPSTPPAACPPMLGDSRLPRPPANSTLPITSTVADIGRAGTLSSRLCTPPSLSKKARRMWCACDTCADKKVACVDVPGASSCLRCLQRDTTCERAVDWPAVRREPDETASVVRSSVSKSSFASQAGVVGSVNAHEQVLQHSRLPFTALQHPLSASFNLGEVIKAADPLLSTSARRSWWDVCMAASPEQRS</sequence>
<reference evidence="2 3" key="1">
    <citation type="journal article" date="2019" name="Nat. Ecol. Evol.">
        <title>Megaphylogeny resolves global patterns of mushroom evolution.</title>
        <authorList>
            <person name="Varga T."/>
            <person name="Krizsan K."/>
            <person name="Foldi C."/>
            <person name="Dima B."/>
            <person name="Sanchez-Garcia M."/>
            <person name="Sanchez-Ramirez S."/>
            <person name="Szollosi G.J."/>
            <person name="Szarkandi J.G."/>
            <person name="Papp V."/>
            <person name="Albert L."/>
            <person name="Andreopoulos W."/>
            <person name="Angelini C."/>
            <person name="Antonin V."/>
            <person name="Barry K.W."/>
            <person name="Bougher N.L."/>
            <person name="Buchanan P."/>
            <person name="Buyck B."/>
            <person name="Bense V."/>
            <person name="Catcheside P."/>
            <person name="Chovatia M."/>
            <person name="Cooper J."/>
            <person name="Damon W."/>
            <person name="Desjardin D."/>
            <person name="Finy P."/>
            <person name="Geml J."/>
            <person name="Haridas S."/>
            <person name="Hughes K."/>
            <person name="Justo A."/>
            <person name="Karasinski D."/>
            <person name="Kautmanova I."/>
            <person name="Kiss B."/>
            <person name="Kocsube S."/>
            <person name="Kotiranta H."/>
            <person name="LaButti K.M."/>
            <person name="Lechner B.E."/>
            <person name="Liimatainen K."/>
            <person name="Lipzen A."/>
            <person name="Lukacs Z."/>
            <person name="Mihaltcheva S."/>
            <person name="Morgado L.N."/>
            <person name="Niskanen T."/>
            <person name="Noordeloos M.E."/>
            <person name="Ohm R.A."/>
            <person name="Ortiz-Santana B."/>
            <person name="Ovrebo C."/>
            <person name="Racz N."/>
            <person name="Riley R."/>
            <person name="Savchenko A."/>
            <person name="Shiryaev A."/>
            <person name="Soop K."/>
            <person name="Spirin V."/>
            <person name="Szebenyi C."/>
            <person name="Tomsovsky M."/>
            <person name="Tulloss R.E."/>
            <person name="Uehling J."/>
            <person name="Grigoriev I.V."/>
            <person name="Vagvolgyi C."/>
            <person name="Papp T."/>
            <person name="Martin F.M."/>
            <person name="Miettinen O."/>
            <person name="Hibbett D.S."/>
            <person name="Nagy L.G."/>
        </authorList>
    </citation>
    <scope>NUCLEOTIDE SEQUENCE [LARGE SCALE GENOMIC DNA]</scope>
    <source>
        <strain evidence="2 3">HHB13444</strain>
    </source>
</reference>
<proteinExistence type="predicted"/>
<dbReference type="AlphaFoldDB" id="A0A5C3PLI8"/>
<dbReference type="EMBL" id="ML211046">
    <property type="protein sequence ID" value="TFK90416.1"/>
    <property type="molecule type" value="Genomic_DNA"/>
</dbReference>
<organism evidence="2 3">
    <name type="scientific">Polyporus arcularius HHB13444</name>
    <dbReference type="NCBI Taxonomy" id="1314778"/>
    <lineage>
        <taxon>Eukaryota</taxon>
        <taxon>Fungi</taxon>
        <taxon>Dikarya</taxon>
        <taxon>Basidiomycota</taxon>
        <taxon>Agaricomycotina</taxon>
        <taxon>Agaricomycetes</taxon>
        <taxon>Polyporales</taxon>
        <taxon>Polyporaceae</taxon>
        <taxon>Polyporus</taxon>
    </lineage>
</organism>
<accession>A0A5C3PLI8</accession>
<dbReference type="InterPro" id="IPR036864">
    <property type="entry name" value="Zn2-C6_fun-type_DNA-bd_sf"/>
</dbReference>
<dbReference type="SUPFAM" id="SSF57701">
    <property type="entry name" value="Zn2/Cys6 DNA-binding domain"/>
    <property type="match status" value="2"/>
</dbReference>
<gene>
    <name evidence="2" type="ORF">K466DRAFT_386127</name>
</gene>
<dbReference type="PROSITE" id="PS50048">
    <property type="entry name" value="ZN2_CY6_FUNGAL_2"/>
    <property type="match status" value="1"/>
</dbReference>
<dbReference type="InterPro" id="IPR001138">
    <property type="entry name" value="Zn2Cys6_DnaBD"/>
</dbReference>
<protein>
    <recommendedName>
        <fullName evidence="1">Zn(2)-C6 fungal-type domain-containing protein</fullName>
    </recommendedName>
</protein>
<dbReference type="InParanoid" id="A0A5C3PLI8"/>
<evidence type="ECO:0000313" key="3">
    <source>
        <dbReference type="Proteomes" id="UP000308197"/>
    </source>
</evidence>
<dbReference type="GO" id="GO:0000981">
    <property type="term" value="F:DNA-binding transcription factor activity, RNA polymerase II-specific"/>
    <property type="evidence" value="ECO:0007669"/>
    <property type="project" value="InterPro"/>
</dbReference>
<evidence type="ECO:0000259" key="1">
    <source>
        <dbReference type="PROSITE" id="PS50048"/>
    </source>
</evidence>
<dbReference type="GO" id="GO:0008270">
    <property type="term" value="F:zinc ion binding"/>
    <property type="evidence" value="ECO:0007669"/>
    <property type="project" value="InterPro"/>
</dbReference>
<keyword evidence="3" id="KW-1185">Reference proteome</keyword>
<dbReference type="SMART" id="SM00066">
    <property type="entry name" value="GAL4"/>
    <property type="match status" value="3"/>
</dbReference>